<feature type="compositionally biased region" description="Basic and acidic residues" evidence="3">
    <location>
        <begin position="1256"/>
        <end position="1268"/>
    </location>
</feature>
<feature type="region of interest" description="Disordered" evidence="3">
    <location>
        <begin position="538"/>
        <end position="558"/>
    </location>
</feature>
<feature type="region of interest" description="Disordered" evidence="3">
    <location>
        <begin position="489"/>
        <end position="513"/>
    </location>
</feature>
<feature type="compositionally biased region" description="Basic and acidic residues" evidence="3">
    <location>
        <begin position="56"/>
        <end position="65"/>
    </location>
</feature>
<dbReference type="EMBL" id="VIIS01001901">
    <property type="protein sequence ID" value="KAF0291181.1"/>
    <property type="molecule type" value="Genomic_DNA"/>
</dbReference>
<dbReference type="PROSITE" id="PS50238">
    <property type="entry name" value="RHOGAP"/>
    <property type="match status" value="1"/>
</dbReference>
<evidence type="ECO:0000259" key="4">
    <source>
        <dbReference type="PROSITE" id="PS50238"/>
    </source>
</evidence>
<protein>
    <submittedName>
        <fullName evidence="5">Deoxyribonuclease-2</fullName>
    </submittedName>
</protein>
<organism evidence="5 6">
    <name type="scientific">Amphibalanus amphitrite</name>
    <name type="common">Striped barnacle</name>
    <name type="synonym">Balanus amphitrite</name>
    <dbReference type="NCBI Taxonomy" id="1232801"/>
    <lineage>
        <taxon>Eukaryota</taxon>
        <taxon>Metazoa</taxon>
        <taxon>Ecdysozoa</taxon>
        <taxon>Arthropoda</taxon>
        <taxon>Crustacea</taxon>
        <taxon>Multicrustacea</taxon>
        <taxon>Cirripedia</taxon>
        <taxon>Thoracica</taxon>
        <taxon>Thoracicalcarea</taxon>
        <taxon>Balanomorpha</taxon>
        <taxon>Balanoidea</taxon>
        <taxon>Balanidae</taxon>
        <taxon>Amphibalaninae</taxon>
        <taxon>Amphibalanus</taxon>
    </lineage>
</organism>
<gene>
    <name evidence="5" type="primary">nuc-1_0</name>
    <name evidence="5" type="ORF">FJT64_010656</name>
</gene>
<dbReference type="PANTHER" id="PTHR10858:SF23">
    <property type="entry name" value="DEOXYRIBONUCLEASE II"/>
    <property type="match status" value="1"/>
</dbReference>
<dbReference type="InterPro" id="IPR000198">
    <property type="entry name" value="RhoGAP_dom"/>
</dbReference>
<dbReference type="Pfam" id="PF00620">
    <property type="entry name" value="RhoGAP"/>
    <property type="match status" value="1"/>
</dbReference>
<dbReference type="CDD" id="cd09120">
    <property type="entry name" value="PLDc_DNaseII_1"/>
    <property type="match status" value="1"/>
</dbReference>
<dbReference type="OrthoDB" id="10061772at2759"/>
<dbReference type="InterPro" id="IPR004947">
    <property type="entry name" value="DNase_II"/>
</dbReference>
<evidence type="ECO:0000256" key="1">
    <source>
        <dbReference type="ARBA" id="ARBA00007527"/>
    </source>
</evidence>
<dbReference type="CDD" id="cd09121">
    <property type="entry name" value="PLDc_DNaseII_2"/>
    <property type="match status" value="1"/>
</dbReference>
<dbReference type="InterPro" id="IPR008936">
    <property type="entry name" value="Rho_GTPase_activation_prot"/>
</dbReference>
<dbReference type="SUPFAM" id="SSF48350">
    <property type="entry name" value="GTPase activation domain, GAP"/>
    <property type="match status" value="1"/>
</dbReference>
<feature type="region of interest" description="Disordered" evidence="3">
    <location>
        <begin position="411"/>
        <end position="460"/>
    </location>
</feature>
<dbReference type="PANTHER" id="PTHR10858">
    <property type="entry name" value="DEOXYRIBONUCLEASE II"/>
    <property type="match status" value="1"/>
</dbReference>
<dbReference type="Pfam" id="PF03265">
    <property type="entry name" value="DNase_II"/>
    <property type="match status" value="1"/>
</dbReference>
<sequence>MDEDVSFSTSFSSVDAETVMMNMRHQDETQFFTLVKMHLSFLLHFTVDEVDAPVNSEDKNNESSRKILPFSTKSKSKSSRNGEGVVLSHEGVCQAYQLIEFLSRDDNLTHEGLFRKTGNIARQQELRQDLMSGASIDFESGVYSAHDCASVLKGFLASLSEPLLTKALYPAHCQVADICPVDTPADQICAAHNKQIKALQLLFLLVPAENYQLLKDLLFLLYKVSRKHSENKMNALNLGTMFAPHILCPRKMSAAELQNSSGSMAQAVALMIENTPLLFKVPHELEVDMRAFLARHDGTPGLNRQRRRRHSCSDASVDSPQASTVFTFVDRQQSAAAGERDDTETALAGLYAHISSMPDSARRRKLIKQFNRESGAGTPNLAQRTRTRSFGESLRKHLFFAGKARKGAAASGKAALSRRSASEEALASPPSPESRRRFREAPDTDDSVSMWPTPSLGGGGPALKRALLTPTAAAGRFTPRLARSLRQVQRESVPAHPGGVRPLPGSARRPDRTAEMSTFRAGRNNSMRRGQVPLRPVRVDAVQPPPGPSSPISQKMDTMCSTTRVQMLTPRNRRAVCLLSHSRLPAATEVAPPSPVQMAPLSPVQMASLDDSPSAAKRARGADVESSAALSSPFQHYLLQRDMLTAEPVDLSLLEMTSPPPAGAAPAIVAPSPARLLAGEATLSDSLLECLDGAEPGKRPASADSSDAGATPVTVPDSEDTGAGSVADTEAETVTGDGKESATDPATVSVTETVTDTFTGAATDSTITEPVTDSTVTDAVTVSVTDADSEMTAAADTTGDSEVVVMCPSVPVLLATLLVAAPAAGSPLGCRDQIGAAVDWYVLNKLPVIHDTGAPFVSDGVGFLHFSAASTGDRWTLSDVPINDSLSAAGRTLEPLYQHAANKSFIYAFYNNEHPDGQTSFTKGHTKGHTKGVVAFNGDQGFWLVHSVPHFPPPPGQHYGYPHSGHQFGQSFLCVTLSSDQLETVAQQLLFNEPHLYASQLAPSLEARYPLMARVVAGKRRSRPPWFSVRPLTTAAGLSLATFAKARQFGKDLYADLVAPATRADLLTETWMNGPRTNLMKSECSLAYHVKNVRDISVTAERAAPTVGRTTITFKSSEDHSKWAVSEDAARPWVCVGDINRMLTQEERGGGTVCRWDAVLWRLYSQLVADVEPYTLAAAHSADDGYRSLTSTSSGASLPHLSPVQPSRSQRRSLADLSNRRTDPPPAAQPGLLAVSECWTDASLALPTEPPSDDGENQRRKTLTDRETNPMAHRKIGAARKRRSVLFETDL</sequence>
<comment type="caution">
    <text evidence="5">The sequence shown here is derived from an EMBL/GenBank/DDBJ whole genome shotgun (WGS) entry which is preliminary data.</text>
</comment>
<dbReference type="Gene3D" id="1.10.555.10">
    <property type="entry name" value="Rho GTPase activation protein"/>
    <property type="match status" value="1"/>
</dbReference>
<feature type="region of interest" description="Disordered" evidence="3">
    <location>
        <begin position="1244"/>
        <end position="1291"/>
    </location>
</feature>
<dbReference type="GO" id="GO:0004531">
    <property type="term" value="F:deoxyribonuclease II activity"/>
    <property type="evidence" value="ECO:0007669"/>
    <property type="project" value="InterPro"/>
</dbReference>
<evidence type="ECO:0000256" key="3">
    <source>
        <dbReference type="SAM" id="MobiDB-lite"/>
    </source>
</evidence>
<comment type="similarity">
    <text evidence="1">Belongs to the DNase II family.</text>
</comment>
<feature type="domain" description="Rho-GAP" evidence="4">
    <location>
        <begin position="85"/>
        <end position="279"/>
    </location>
</feature>
<dbReference type="GO" id="GO:0006309">
    <property type="term" value="P:apoptotic DNA fragmentation"/>
    <property type="evidence" value="ECO:0007669"/>
    <property type="project" value="TreeGrafter"/>
</dbReference>
<feature type="compositionally biased region" description="Basic and acidic residues" evidence="3">
    <location>
        <begin position="433"/>
        <end position="442"/>
    </location>
</feature>
<feature type="region of interest" description="Disordered" evidence="3">
    <location>
        <begin position="691"/>
        <end position="751"/>
    </location>
</feature>
<feature type="region of interest" description="Disordered" evidence="3">
    <location>
        <begin position="297"/>
        <end position="318"/>
    </location>
</feature>
<accession>A0A6A4VPF5</accession>
<dbReference type="GO" id="GO:0007165">
    <property type="term" value="P:signal transduction"/>
    <property type="evidence" value="ECO:0007669"/>
    <property type="project" value="InterPro"/>
</dbReference>
<feature type="compositionally biased region" description="Low complexity" evidence="3">
    <location>
        <begin position="411"/>
        <end position="428"/>
    </location>
</feature>
<feature type="region of interest" description="Disordered" evidence="3">
    <location>
        <begin position="54"/>
        <end position="82"/>
    </location>
</feature>
<feature type="region of interest" description="Disordered" evidence="3">
    <location>
        <begin position="1185"/>
        <end position="1231"/>
    </location>
</feature>
<evidence type="ECO:0000256" key="2">
    <source>
        <dbReference type="ARBA" id="ARBA00022801"/>
    </source>
</evidence>
<evidence type="ECO:0000313" key="6">
    <source>
        <dbReference type="Proteomes" id="UP000440578"/>
    </source>
</evidence>
<evidence type="ECO:0000313" key="5">
    <source>
        <dbReference type="EMBL" id="KAF0291181.1"/>
    </source>
</evidence>
<keyword evidence="6" id="KW-1185">Reference proteome</keyword>
<keyword evidence="2" id="KW-0378">Hydrolase</keyword>
<dbReference type="SMART" id="SM00324">
    <property type="entry name" value="RhoGAP"/>
    <property type="match status" value="1"/>
</dbReference>
<dbReference type="Proteomes" id="UP000440578">
    <property type="component" value="Unassembled WGS sequence"/>
</dbReference>
<feature type="region of interest" description="Disordered" evidence="3">
    <location>
        <begin position="607"/>
        <end position="627"/>
    </location>
</feature>
<reference evidence="5 6" key="1">
    <citation type="submission" date="2019-07" db="EMBL/GenBank/DDBJ databases">
        <title>Draft genome assembly of a fouling barnacle, Amphibalanus amphitrite (Darwin, 1854): The first reference genome for Thecostraca.</title>
        <authorList>
            <person name="Kim W."/>
        </authorList>
    </citation>
    <scope>NUCLEOTIDE SEQUENCE [LARGE SCALE GENOMIC DNA]</scope>
    <source>
        <strain evidence="5">SNU_AA5</strain>
        <tissue evidence="5">Soma without cirri and trophi</tissue>
    </source>
</reference>
<proteinExistence type="inferred from homology"/>
<feature type="compositionally biased region" description="Basic residues" evidence="3">
    <location>
        <begin position="1272"/>
        <end position="1284"/>
    </location>
</feature>
<name>A0A6A4VPF5_AMPAM</name>